<evidence type="ECO:0000313" key="1">
    <source>
        <dbReference type="EMBL" id="CBS90764.1"/>
    </source>
</evidence>
<dbReference type="Pfam" id="PF05866">
    <property type="entry name" value="RusA"/>
    <property type="match status" value="1"/>
</dbReference>
<accession>G7ZG61</accession>
<keyword evidence="1" id="KW-0614">Plasmid</keyword>
<gene>
    <name evidence="1" type="ordered locus">AZOLI_p40379</name>
</gene>
<protein>
    <submittedName>
        <fullName evidence="1">Uncharacterized protein</fullName>
    </submittedName>
</protein>
<dbReference type="EMBL" id="FQ311872">
    <property type="protein sequence ID" value="CBS90764.1"/>
    <property type="molecule type" value="Genomic_DNA"/>
</dbReference>
<dbReference type="GO" id="GO:0000287">
    <property type="term" value="F:magnesium ion binding"/>
    <property type="evidence" value="ECO:0007669"/>
    <property type="project" value="InterPro"/>
</dbReference>
<keyword evidence="2" id="KW-1185">Reference proteome</keyword>
<dbReference type="InterPro" id="IPR008822">
    <property type="entry name" value="Endonuclease_RusA-like"/>
</dbReference>
<dbReference type="GO" id="GO:0006281">
    <property type="term" value="P:DNA repair"/>
    <property type="evidence" value="ECO:0007669"/>
    <property type="project" value="InterPro"/>
</dbReference>
<dbReference type="GO" id="GO:0006310">
    <property type="term" value="P:DNA recombination"/>
    <property type="evidence" value="ECO:0007669"/>
    <property type="project" value="InterPro"/>
</dbReference>
<dbReference type="AlphaFoldDB" id="G7ZG61"/>
<proteinExistence type="predicted"/>
<dbReference type="KEGG" id="ali:AZOLI_p40379"/>
<sequence>MPDIDTLYPFEVVLQGVPASLQSKSAKNRDAWKERVAAAARERQRESYELGFLDDRPLAVTIYYFPSDPMTGDIDNIVKPIMDAMIGIAYLDDRVVERVTVQKFEPDVGWEFRTPSDRLALALDIEPPVLYIRVDDDLVWRRVQ</sequence>
<dbReference type="HOGENOM" id="CLU_124977_0_0_5"/>
<dbReference type="RefSeq" id="WP_014189613.1">
    <property type="nucleotide sequence ID" value="NC_016587.1"/>
</dbReference>
<name>G7ZG61_AZOL4</name>
<dbReference type="Gene3D" id="3.30.1330.70">
    <property type="entry name" value="Holliday junction resolvase RusA"/>
    <property type="match status" value="1"/>
</dbReference>
<dbReference type="Proteomes" id="UP000005667">
    <property type="component" value="Plasmid AZO_p4"/>
</dbReference>
<dbReference type="OrthoDB" id="959793at2"/>
<dbReference type="SUPFAM" id="SSF103084">
    <property type="entry name" value="Holliday junction resolvase RusA"/>
    <property type="match status" value="1"/>
</dbReference>
<geneLocation type="plasmid" evidence="1 2">
    <name>AZO_p4</name>
</geneLocation>
<reference evidence="2" key="1">
    <citation type="journal article" date="2011" name="PLoS Genet.">
        <title>Azospirillum genomes reveal transition of bacteria from aquatic to terrestrial environments.</title>
        <authorList>
            <person name="Wisniewski-Dye F."/>
            <person name="Borziak K."/>
            <person name="Khalsa-Moyers G."/>
            <person name="Alexandre G."/>
            <person name="Sukharnikov L.O."/>
            <person name="Wuichet K."/>
            <person name="Hurst G.B."/>
            <person name="McDonald W.H."/>
            <person name="Robertson J.S."/>
            <person name="Barbe V."/>
            <person name="Calteau A."/>
            <person name="Rouy Z."/>
            <person name="Mangenot S."/>
            <person name="Prigent-Combaret C."/>
            <person name="Normand P."/>
            <person name="Boyer M."/>
            <person name="Siguier P."/>
            <person name="Dessaux Y."/>
            <person name="Elmerich C."/>
            <person name="Condemine G."/>
            <person name="Krishnen G."/>
            <person name="Kennedy I."/>
            <person name="Paterson A.H."/>
            <person name="Gonzalez V."/>
            <person name="Mavingui P."/>
            <person name="Zhulin I.B."/>
        </authorList>
    </citation>
    <scope>NUCLEOTIDE SEQUENCE [LARGE SCALE GENOMIC DNA]</scope>
    <source>
        <strain evidence="2">4B</strain>
    </source>
</reference>
<dbReference type="InterPro" id="IPR036614">
    <property type="entry name" value="RusA-like_sf"/>
</dbReference>
<evidence type="ECO:0000313" key="2">
    <source>
        <dbReference type="Proteomes" id="UP000005667"/>
    </source>
</evidence>
<organism evidence="1 2">
    <name type="scientific">Azospirillum lipoferum (strain 4B)</name>
    <dbReference type="NCBI Taxonomy" id="862719"/>
    <lineage>
        <taxon>Bacteria</taxon>
        <taxon>Pseudomonadati</taxon>
        <taxon>Pseudomonadota</taxon>
        <taxon>Alphaproteobacteria</taxon>
        <taxon>Rhodospirillales</taxon>
        <taxon>Azospirillaceae</taxon>
        <taxon>Azospirillum</taxon>
    </lineage>
</organism>